<gene>
    <name evidence="2" type="ORF">BJ982_006861</name>
</gene>
<keyword evidence="3" id="KW-1185">Reference proteome</keyword>
<dbReference type="AlphaFoldDB" id="A0A7W7DEJ2"/>
<dbReference type="Pfam" id="PF25535">
    <property type="entry name" value="DUF7919"/>
    <property type="match status" value="1"/>
</dbReference>
<name>A0A7W7DEJ2_9ACTN</name>
<evidence type="ECO:0000259" key="1">
    <source>
        <dbReference type="Pfam" id="PF25535"/>
    </source>
</evidence>
<proteinExistence type="predicted"/>
<evidence type="ECO:0000313" key="2">
    <source>
        <dbReference type="EMBL" id="MBB4705317.1"/>
    </source>
</evidence>
<accession>A0A7W7DEJ2</accession>
<protein>
    <recommendedName>
        <fullName evidence="1">DUF7919 domain-containing protein</fullName>
    </recommendedName>
</protein>
<sequence length="137" mass="15157">MTEYSDLSPYTYWEDSGCGSTPNPTPTMLNIGWLGRNQQFNTGPCPPEVLEVLHRLAAEPKNVMRGLHYCEFCDVESPIKIPSSGNKKGFAWLGTGEIHIATTGNVTYVAPTLAIHYMEAHSYSPPIQFIEAVLRLA</sequence>
<dbReference type="InterPro" id="IPR057679">
    <property type="entry name" value="DUF7919"/>
</dbReference>
<dbReference type="Proteomes" id="UP000542210">
    <property type="component" value="Unassembled WGS sequence"/>
</dbReference>
<reference evidence="2 3" key="1">
    <citation type="submission" date="2020-08" db="EMBL/GenBank/DDBJ databases">
        <title>Sequencing the genomes of 1000 actinobacteria strains.</title>
        <authorList>
            <person name="Klenk H.-P."/>
        </authorList>
    </citation>
    <scope>NUCLEOTIDE SEQUENCE [LARGE SCALE GENOMIC DNA]</scope>
    <source>
        <strain evidence="2 3">DSM 45784</strain>
    </source>
</reference>
<dbReference type="EMBL" id="JACHND010000001">
    <property type="protein sequence ID" value="MBB4705317.1"/>
    <property type="molecule type" value="Genomic_DNA"/>
</dbReference>
<dbReference type="RefSeq" id="WP_184886932.1">
    <property type="nucleotide sequence ID" value="NZ_BOOV01000020.1"/>
</dbReference>
<feature type="domain" description="DUF7919" evidence="1">
    <location>
        <begin position="2"/>
        <end position="134"/>
    </location>
</feature>
<comment type="caution">
    <text evidence="2">The sequence shown here is derived from an EMBL/GenBank/DDBJ whole genome shotgun (WGS) entry which is preliminary data.</text>
</comment>
<evidence type="ECO:0000313" key="3">
    <source>
        <dbReference type="Proteomes" id="UP000542210"/>
    </source>
</evidence>
<organism evidence="2 3">
    <name type="scientific">Sphaerisporangium siamense</name>
    <dbReference type="NCBI Taxonomy" id="795645"/>
    <lineage>
        <taxon>Bacteria</taxon>
        <taxon>Bacillati</taxon>
        <taxon>Actinomycetota</taxon>
        <taxon>Actinomycetes</taxon>
        <taxon>Streptosporangiales</taxon>
        <taxon>Streptosporangiaceae</taxon>
        <taxon>Sphaerisporangium</taxon>
    </lineage>
</organism>